<dbReference type="InterPro" id="IPR000792">
    <property type="entry name" value="Tscrpt_reg_LuxR_C"/>
</dbReference>
<dbReference type="InterPro" id="IPR036388">
    <property type="entry name" value="WH-like_DNA-bd_sf"/>
</dbReference>
<evidence type="ECO:0000256" key="1">
    <source>
        <dbReference type="SAM" id="MobiDB-lite"/>
    </source>
</evidence>
<dbReference type="PANTHER" id="PTHR34293">
    <property type="entry name" value="HTH-TYPE TRANSCRIPTIONAL REGULATOR TRMBL2"/>
    <property type="match status" value="1"/>
</dbReference>
<accession>A0A640S040</accession>
<evidence type="ECO:0000313" key="4">
    <source>
        <dbReference type="Proteomes" id="UP000435837"/>
    </source>
</evidence>
<protein>
    <recommendedName>
        <fullName evidence="2">HTH luxR-type domain-containing protein</fullName>
    </recommendedName>
</protein>
<dbReference type="CDD" id="cd06170">
    <property type="entry name" value="LuxR_C_like"/>
    <property type="match status" value="1"/>
</dbReference>
<dbReference type="PROSITE" id="PS50043">
    <property type="entry name" value="HTH_LUXR_2"/>
    <property type="match status" value="1"/>
</dbReference>
<comment type="caution">
    <text evidence="3">The sequence shown here is derived from an EMBL/GenBank/DDBJ whole genome shotgun (WGS) entry which is preliminary data.</text>
</comment>
<dbReference type="Gene3D" id="1.10.10.10">
    <property type="entry name" value="Winged helix-like DNA-binding domain superfamily/Winged helix DNA-binding domain"/>
    <property type="match status" value="1"/>
</dbReference>
<reference evidence="3 4" key="1">
    <citation type="submission" date="2019-12" db="EMBL/GenBank/DDBJ databases">
        <title>Whole genome shotgun sequence of Streptomyces caniferus NBRC 15389.</title>
        <authorList>
            <person name="Ichikawa N."/>
            <person name="Kimura A."/>
            <person name="Kitahashi Y."/>
            <person name="Komaki H."/>
            <person name="Tamura T."/>
        </authorList>
    </citation>
    <scope>NUCLEOTIDE SEQUENCE [LARGE SCALE GENOMIC DNA]</scope>
    <source>
        <strain evidence="3 4">NBRC 15389</strain>
    </source>
</reference>
<dbReference type="Pfam" id="PF00196">
    <property type="entry name" value="GerE"/>
    <property type="match status" value="1"/>
</dbReference>
<dbReference type="PRINTS" id="PR00038">
    <property type="entry name" value="HTHLUXR"/>
</dbReference>
<organism evidence="3 4">
    <name type="scientific">Streptomyces caniferus</name>
    <dbReference type="NCBI Taxonomy" id="285557"/>
    <lineage>
        <taxon>Bacteria</taxon>
        <taxon>Bacillati</taxon>
        <taxon>Actinomycetota</taxon>
        <taxon>Actinomycetes</taxon>
        <taxon>Kitasatosporales</taxon>
        <taxon>Streptomycetaceae</taxon>
        <taxon>Streptomyces</taxon>
    </lineage>
</organism>
<evidence type="ECO:0000313" key="3">
    <source>
        <dbReference type="EMBL" id="GFE04438.1"/>
    </source>
</evidence>
<dbReference type="GO" id="GO:0006355">
    <property type="term" value="P:regulation of DNA-templated transcription"/>
    <property type="evidence" value="ECO:0007669"/>
    <property type="project" value="InterPro"/>
</dbReference>
<dbReference type="SMART" id="SM00421">
    <property type="entry name" value="HTH_LUXR"/>
    <property type="match status" value="1"/>
</dbReference>
<dbReference type="GO" id="GO:0003677">
    <property type="term" value="F:DNA binding"/>
    <property type="evidence" value="ECO:0007669"/>
    <property type="project" value="InterPro"/>
</dbReference>
<evidence type="ECO:0000259" key="2">
    <source>
        <dbReference type="PROSITE" id="PS50043"/>
    </source>
</evidence>
<dbReference type="InterPro" id="IPR016032">
    <property type="entry name" value="Sig_transdc_resp-reg_C-effctor"/>
</dbReference>
<feature type="region of interest" description="Disordered" evidence="1">
    <location>
        <begin position="259"/>
        <end position="278"/>
    </location>
</feature>
<dbReference type="InterPro" id="IPR051797">
    <property type="entry name" value="TrmB-like"/>
</dbReference>
<dbReference type="Proteomes" id="UP000435837">
    <property type="component" value="Unassembled WGS sequence"/>
</dbReference>
<gene>
    <name evidence="3" type="ORF">Scani_07060</name>
</gene>
<name>A0A640S040_9ACTN</name>
<dbReference type="PANTHER" id="PTHR34293:SF1">
    <property type="entry name" value="HTH-TYPE TRANSCRIPTIONAL REGULATOR TRMBL2"/>
    <property type="match status" value="1"/>
</dbReference>
<dbReference type="EMBL" id="BLIN01000002">
    <property type="protein sequence ID" value="GFE04438.1"/>
    <property type="molecule type" value="Genomic_DNA"/>
</dbReference>
<dbReference type="GeneID" id="96638396"/>
<dbReference type="AlphaFoldDB" id="A0A640S040"/>
<dbReference type="SUPFAM" id="SSF46894">
    <property type="entry name" value="C-terminal effector domain of the bipartite response regulators"/>
    <property type="match status" value="1"/>
</dbReference>
<feature type="domain" description="HTH luxR-type" evidence="2">
    <location>
        <begin position="280"/>
        <end position="345"/>
    </location>
</feature>
<proteinExistence type="predicted"/>
<dbReference type="OrthoDB" id="4266042at2"/>
<dbReference type="RefSeq" id="WP_159469869.1">
    <property type="nucleotide sequence ID" value="NZ_BAAATH010000024.1"/>
</dbReference>
<sequence>MRLRSGPDRADEVFNLLLQEGDCPPPQAAEKLGMTSRQFQETLRYLATMGLVRPAGDGALPAPVSPETAFALLLDTAEQTTADRLVGLRSLRAAFGALADSLPAFQSSGAPQHARVEVLVGQRRIAESLDAMAATARREILALRPNDLAAPERWGEAARRSGQVLARGVSLRAIHLHSTPENPSGHAHLCGLRRAGARVRLAMTLPFRLTLVDDVQALVTLSSDSDEVTALEIHGAAMCGLLRQVFDHCWVYGERLAGPEPGPGPGPGRGPGLGSGFPERRVHEVELTERERMVLRMFAAGLKDGAIARNLGVSDRTLRRTIAPLLAKLGADSRFQAGMKAVERGLLSRVELGAAVA</sequence>